<dbReference type="SUPFAM" id="SSF54909">
    <property type="entry name" value="Dimeric alpha+beta barrel"/>
    <property type="match status" value="1"/>
</dbReference>
<evidence type="ECO:0000256" key="3">
    <source>
        <dbReference type="ARBA" id="ARBA00023163"/>
    </source>
</evidence>
<dbReference type="InterPro" id="IPR036388">
    <property type="entry name" value="WH-like_DNA-bd_sf"/>
</dbReference>
<dbReference type="InterPro" id="IPR036390">
    <property type="entry name" value="WH_DNA-bd_sf"/>
</dbReference>
<evidence type="ECO:0000313" key="5">
    <source>
        <dbReference type="EMBL" id="SUM67630.1"/>
    </source>
</evidence>
<dbReference type="GO" id="GO:0043200">
    <property type="term" value="P:response to amino acid"/>
    <property type="evidence" value="ECO:0007669"/>
    <property type="project" value="TreeGrafter"/>
</dbReference>
<accession>A0A380GZP2</accession>
<proteinExistence type="predicted"/>
<evidence type="ECO:0000256" key="2">
    <source>
        <dbReference type="ARBA" id="ARBA00023125"/>
    </source>
</evidence>
<dbReference type="SUPFAM" id="SSF46785">
    <property type="entry name" value="Winged helix' DNA-binding domain"/>
    <property type="match status" value="1"/>
</dbReference>
<organism evidence="5 6">
    <name type="scientific">Staphylococcus saccharolyticus</name>
    <dbReference type="NCBI Taxonomy" id="33028"/>
    <lineage>
        <taxon>Bacteria</taxon>
        <taxon>Bacillati</taxon>
        <taxon>Bacillota</taxon>
        <taxon>Bacilli</taxon>
        <taxon>Bacillales</taxon>
        <taxon>Staphylococcaceae</taxon>
        <taxon>Staphylococcus</taxon>
    </lineage>
</organism>
<sequence>MDLTNENIINLLAKNSKLSLHEIGKEVNLSTPSVRERINKLIDSKIINRYTIDINYKALGYEINTIIEVEIKNNLYKDFTEFINNQSNIDFCYRISGESCFIFKAHFKNMADVESLIDKIQFFGHTKSHFIFSETV</sequence>
<name>A0A380GZP2_9STAP</name>
<dbReference type="GeneID" id="63935225"/>
<dbReference type="Pfam" id="PF01037">
    <property type="entry name" value="AsnC_trans_reg"/>
    <property type="match status" value="1"/>
</dbReference>
<dbReference type="AlphaFoldDB" id="A0A380GZP2"/>
<dbReference type="PRINTS" id="PR00033">
    <property type="entry name" value="HTHASNC"/>
</dbReference>
<gene>
    <name evidence="5" type="primary">lrpC</name>
    <name evidence="5" type="ORF">NCTC11807_00246</name>
</gene>
<dbReference type="EMBL" id="UHDZ01000001">
    <property type="protein sequence ID" value="SUM67630.1"/>
    <property type="molecule type" value="Genomic_DNA"/>
</dbReference>
<keyword evidence="2" id="KW-0238">DNA-binding</keyword>
<feature type="domain" description="HTH asnC-type" evidence="4">
    <location>
        <begin position="1"/>
        <end position="62"/>
    </location>
</feature>
<protein>
    <submittedName>
        <fullName evidence="5">AsnC family transcriptional regulator</fullName>
    </submittedName>
</protein>
<dbReference type="Gene3D" id="3.30.70.920">
    <property type="match status" value="1"/>
</dbReference>
<dbReference type="GO" id="GO:0005829">
    <property type="term" value="C:cytosol"/>
    <property type="evidence" value="ECO:0007669"/>
    <property type="project" value="TreeGrafter"/>
</dbReference>
<dbReference type="Proteomes" id="UP000255425">
    <property type="component" value="Unassembled WGS sequence"/>
</dbReference>
<dbReference type="SMART" id="SM00344">
    <property type="entry name" value="HTH_ASNC"/>
    <property type="match status" value="1"/>
</dbReference>
<keyword evidence="3" id="KW-0804">Transcription</keyword>
<dbReference type="Gene3D" id="1.10.10.10">
    <property type="entry name" value="Winged helix-like DNA-binding domain superfamily/Winged helix DNA-binding domain"/>
    <property type="match status" value="1"/>
</dbReference>
<dbReference type="PANTHER" id="PTHR30154:SF53">
    <property type="entry name" value="HTH-TYPE TRANSCRIPTIONAL REGULATOR LRPC"/>
    <property type="match status" value="1"/>
</dbReference>
<dbReference type="InterPro" id="IPR019887">
    <property type="entry name" value="Tscrpt_reg_AsnC/Lrp_C"/>
</dbReference>
<dbReference type="InterPro" id="IPR000485">
    <property type="entry name" value="AsnC-type_HTH_dom"/>
</dbReference>
<evidence type="ECO:0000259" key="4">
    <source>
        <dbReference type="PROSITE" id="PS50956"/>
    </source>
</evidence>
<dbReference type="InterPro" id="IPR019888">
    <property type="entry name" value="Tscrpt_reg_AsnC-like"/>
</dbReference>
<evidence type="ECO:0000313" key="6">
    <source>
        <dbReference type="Proteomes" id="UP000255425"/>
    </source>
</evidence>
<dbReference type="RefSeq" id="WP_115312536.1">
    <property type="nucleotide sequence ID" value="NZ_CP066042.1"/>
</dbReference>
<keyword evidence="1" id="KW-0805">Transcription regulation</keyword>
<dbReference type="InterPro" id="IPR011008">
    <property type="entry name" value="Dimeric_a/b-barrel"/>
</dbReference>
<dbReference type="PANTHER" id="PTHR30154">
    <property type="entry name" value="LEUCINE-RESPONSIVE REGULATORY PROTEIN"/>
    <property type="match status" value="1"/>
</dbReference>
<keyword evidence="6" id="KW-1185">Reference proteome</keyword>
<dbReference type="PROSITE" id="PS50956">
    <property type="entry name" value="HTH_ASNC_2"/>
    <property type="match status" value="1"/>
</dbReference>
<dbReference type="GO" id="GO:0043565">
    <property type="term" value="F:sequence-specific DNA binding"/>
    <property type="evidence" value="ECO:0007669"/>
    <property type="project" value="InterPro"/>
</dbReference>
<evidence type="ECO:0000256" key="1">
    <source>
        <dbReference type="ARBA" id="ARBA00023015"/>
    </source>
</evidence>
<dbReference type="Pfam" id="PF13404">
    <property type="entry name" value="HTH_AsnC-type"/>
    <property type="match status" value="1"/>
</dbReference>
<reference evidence="5 6" key="1">
    <citation type="submission" date="2018-06" db="EMBL/GenBank/DDBJ databases">
        <authorList>
            <consortium name="Pathogen Informatics"/>
            <person name="Doyle S."/>
        </authorList>
    </citation>
    <scope>NUCLEOTIDE SEQUENCE [LARGE SCALE GENOMIC DNA]</scope>
    <source>
        <strain evidence="5 6">NCTC11807</strain>
    </source>
</reference>